<name>A0A3D2X2S4_9FIRM</name>
<evidence type="ECO:0000313" key="2">
    <source>
        <dbReference type="Proteomes" id="UP000262969"/>
    </source>
</evidence>
<protein>
    <recommendedName>
        <fullName evidence="3">Peptidase C14</fullName>
    </recommendedName>
</protein>
<proteinExistence type="predicted"/>
<dbReference type="AlphaFoldDB" id="A0A3D2X2S4"/>
<organism evidence="1 2">
    <name type="scientific">Lachnoclostridium phytofermentans</name>
    <dbReference type="NCBI Taxonomy" id="66219"/>
    <lineage>
        <taxon>Bacteria</taxon>
        <taxon>Bacillati</taxon>
        <taxon>Bacillota</taxon>
        <taxon>Clostridia</taxon>
        <taxon>Lachnospirales</taxon>
        <taxon>Lachnospiraceae</taxon>
    </lineage>
</organism>
<gene>
    <name evidence="1" type="ORF">DHW61_02500</name>
</gene>
<comment type="caution">
    <text evidence="1">The sequence shown here is derived from an EMBL/GenBank/DDBJ whole genome shotgun (WGS) entry which is preliminary data.</text>
</comment>
<sequence length="443" mass="50110">MRKEMTTFETDFSRYGILDDSVSADIALEEMLSDETIRVVHAYTPLNFTKRHHIKRSNITFDFHGNRVTAIGIEHANHNDPFSALFHITGERLSEIRSVSLSHPLQELYDIFEVDDSDQFELDSWWIVTCNALSGREEKEIDKMVQVTEIIDKTHVRFNYKMGWPLETGRVLTYQKVKPIVDVSVNNMRFCGNREGEETGVEPIAYEYAVNCNVSNIHAKFTYWPVILRRHNTGYVTERCSLHNPIEVVVGGTGYLTQQIHCLYGKVRDCEASNARHLNDFTGSAYCMVENCHGDGDFHGAFVTHGQFEHDLTYTGNSGLLSFANSGPTWGSSAKRITVIRHVGCWGLAFAKVSDLTLQDVVIQKTEKYEECGSLLLNADGLQVRGCMAERLVLTQRSNRSKRPVVIENSYFTEGVEITTTGEAAVKAKIRMINTIDKDGKEC</sequence>
<reference evidence="1 2" key="1">
    <citation type="journal article" date="2018" name="Nat. Biotechnol.">
        <title>A standardized bacterial taxonomy based on genome phylogeny substantially revises the tree of life.</title>
        <authorList>
            <person name="Parks D.H."/>
            <person name="Chuvochina M."/>
            <person name="Waite D.W."/>
            <person name="Rinke C."/>
            <person name="Skarshewski A."/>
            <person name="Chaumeil P.A."/>
            <person name="Hugenholtz P."/>
        </authorList>
    </citation>
    <scope>NUCLEOTIDE SEQUENCE [LARGE SCALE GENOMIC DNA]</scope>
    <source>
        <strain evidence="1">UBA11728</strain>
    </source>
</reference>
<accession>A0A3D2X2S4</accession>
<evidence type="ECO:0000313" key="1">
    <source>
        <dbReference type="EMBL" id="HCL01276.1"/>
    </source>
</evidence>
<evidence type="ECO:0008006" key="3">
    <source>
        <dbReference type="Google" id="ProtNLM"/>
    </source>
</evidence>
<dbReference type="EMBL" id="DPVV01000091">
    <property type="protein sequence ID" value="HCL01276.1"/>
    <property type="molecule type" value="Genomic_DNA"/>
</dbReference>
<dbReference type="Proteomes" id="UP000262969">
    <property type="component" value="Unassembled WGS sequence"/>
</dbReference>